<dbReference type="Gene3D" id="1.10.10.10">
    <property type="entry name" value="Winged helix-like DNA-binding domain superfamily/Winged helix DNA-binding domain"/>
    <property type="match status" value="1"/>
</dbReference>
<evidence type="ECO:0000259" key="5">
    <source>
        <dbReference type="PROSITE" id="PS50931"/>
    </source>
</evidence>
<evidence type="ECO:0000313" key="6">
    <source>
        <dbReference type="EMBL" id="QDU75785.1"/>
    </source>
</evidence>
<dbReference type="InterPro" id="IPR000847">
    <property type="entry name" value="LysR_HTH_N"/>
</dbReference>
<dbReference type="PROSITE" id="PS50931">
    <property type="entry name" value="HTH_LYSR"/>
    <property type="match status" value="1"/>
</dbReference>
<evidence type="ECO:0000256" key="2">
    <source>
        <dbReference type="ARBA" id="ARBA00023015"/>
    </source>
</evidence>
<dbReference type="GO" id="GO:0003677">
    <property type="term" value="F:DNA binding"/>
    <property type="evidence" value="ECO:0007669"/>
    <property type="project" value="UniProtKB-KW"/>
</dbReference>
<dbReference type="GO" id="GO:0005829">
    <property type="term" value="C:cytosol"/>
    <property type="evidence" value="ECO:0007669"/>
    <property type="project" value="TreeGrafter"/>
</dbReference>
<sequence length="309" mass="34573">MIPSDVDKANELVVQQLRSFCLVYENHSYATAARKTGRSVPTLWEQVRSVEKRYEVVLFRRKGRKIEPTASAEVLYTSLRPLLAGIDSTFERIREFNTLGADTVTLVTGVRMMCEELGAPLAKFHKELPQVRLRLVHGDDDTAVRMISEGTADLALTLERGPEPKDSLVTSERAYTIDYLAIFPEDHPLNRKKRLGLEELIRYPIIIGHRATSGRVLFEQTLHREGLTTKLNIAAETDNSAFTISCVRAGMGVGIVAGQAVESPLTSRLAKRSLSHCLGQAYIAFRRKKGREPTKVVRAIMDLIQEDLA</sequence>
<accession>A0A518C984</accession>
<evidence type="ECO:0000313" key="7">
    <source>
        <dbReference type="Proteomes" id="UP000318626"/>
    </source>
</evidence>
<evidence type="ECO:0000256" key="1">
    <source>
        <dbReference type="ARBA" id="ARBA00009437"/>
    </source>
</evidence>
<dbReference type="Pfam" id="PF03466">
    <property type="entry name" value="LysR_substrate"/>
    <property type="match status" value="1"/>
</dbReference>
<gene>
    <name evidence="6" type="primary">cysB</name>
    <name evidence="6" type="ORF">Pan97_28270</name>
</gene>
<dbReference type="PANTHER" id="PTHR30419:SF30">
    <property type="entry name" value="LYSR FAMILY TRANSCRIPTIONAL REGULATOR"/>
    <property type="match status" value="1"/>
</dbReference>
<keyword evidence="7" id="KW-1185">Reference proteome</keyword>
<dbReference type="InterPro" id="IPR036390">
    <property type="entry name" value="WH_DNA-bd_sf"/>
</dbReference>
<dbReference type="Proteomes" id="UP000318626">
    <property type="component" value="Chromosome"/>
</dbReference>
<dbReference type="InterPro" id="IPR036388">
    <property type="entry name" value="WH-like_DNA-bd_sf"/>
</dbReference>
<proteinExistence type="inferred from homology"/>
<dbReference type="KEGG" id="bvo:Pan97_28270"/>
<dbReference type="InterPro" id="IPR050950">
    <property type="entry name" value="HTH-type_LysR_regulators"/>
</dbReference>
<dbReference type="GO" id="GO:0003700">
    <property type="term" value="F:DNA-binding transcription factor activity"/>
    <property type="evidence" value="ECO:0007669"/>
    <property type="project" value="InterPro"/>
</dbReference>
<dbReference type="RefSeq" id="WP_144973422.1">
    <property type="nucleotide sequence ID" value="NZ_CP036289.1"/>
</dbReference>
<dbReference type="OrthoDB" id="280324at2"/>
<dbReference type="EMBL" id="CP036289">
    <property type="protein sequence ID" value="QDU75785.1"/>
    <property type="molecule type" value="Genomic_DNA"/>
</dbReference>
<dbReference type="AlphaFoldDB" id="A0A518C984"/>
<keyword evidence="2" id="KW-0805">Transcription regulation</keyword>
<evidence type="ECO:0000256" key="4">
    <source>
        <dbReference type="ARBA" id="ARBA00023163"/>
    </source>
</evidence>
<dbReference type="Pfam" id="PF00126">
    <property type="entry name" value="HTH_1"/>
    <property type="match status" value="1"/>
</dbReference>
<organism evidence="6 7">
    <name type="scientific">Bremerella volcania</name>
    <dbReference type="NCBI Taxonomy" id="2527984"/>
    <lineage>
        <taxon>Bacteria</taxon>
        <taxon>Pseudomonadati</taxon>
        <taxon>Planctomycetota</taxon>
        <taxon>Planctomycetia</taxon>
        <taxon>Pirellulales</taxon>
        <taxon>Pirellulaceae</taxon>
        <taxon>Bremerella</taxon>
    </lineage>
</organism>
<dbReference type="CDD" id="cd05466">
    <property type="entry name" value="PBP2_LTTR_substrate"/>
    <property type="match status" value="1"/>
</dbReference>
<dbReference type="SUPFAM" id="SSF53850">
    <property type="entry name" value="Periplasmic binding protein-like II"/>
    <property type="match status" value="1"/>
</dbReference>
<feature type="domain" description="HTH lysR-type" evidence="5">
    <location>
        <begin position="12"/>
        <end position="69"/>
    </location>
</feature>
<keyword evidence="4" id="KW-0804">Transcription</keyword>
<keyword evidence="3" id="KW-0238">DNA-binding</keyword>
<evidence type="ECO:0000256" key="3">
    <source>
        <dbReference type="ARBA" id="ARBA00023125"/>
    </source>
</evidence>
<reference evidence="7" key="1">
    <citation type="submission" date="2019-02" db="EMBL/GenBank/DDBJ databases">
        <title>Deep-cultivation of Planctomycetes and their phenomic and genomic characterization uncovers novel biology.</title>
        <authorList>
            <person name="Wiegand S."/>
            <person name="Jogler M."/>
            <person name="Boedeker C."/>
            <person name="Pinto D."/>
            <person name="Vollmers J."/>
            <person name="Rivas-Marin E."/>
            <person name="Kohn T."/>
            <person name="Peeters S.H."/>
            <person name="Heuer A."/>
            <person name="Rast P."/>
            <person name="Oberbeckmann S."/>
            <person name="Bunk B."/>
            <person name="Jeske O."/>
            <person name="Meyerdierks A."/>
            <person name="Storesund J.E."/>
            <person name="Kallscheuer N."/>
            <person name="Luecker S."/>
            <person name="Lage O.M."/>
            <person name="Pohl T."/>
            <person name="Merkel B.J."/>
            <person name="Hornburger P."/>
            <person name="Mueller R.-W."/>
            <person name="Bruemmer F."/>
            <person name="Labrenz M."/>
            <person name="Spormann A.M."/>
            <person name="Op den Camp H."/>
            <person name="Overmann J."/>
            <person name="Amann R."/>
            <person name="Jetten M.S.M."/>
            <person name="Mascher T."/>
            <person name="Medema M.H."/>
            <person name="Devos D.P."/>
            <person name="Kaster A.-K."/>
            <person name="Ovreas L."/>
            <person name="Rohde M."/>
            <person name="Galperin M.Y."/>
            <person name="Jogler C."/>
        </authorList>
    </citation>
    <scope>NUCLEOTIDE SEQUENCE [LARGE SCALE GENOMIC DNA]</scope>
    <source>
        <strain evidence="7">Pan97</strain>
    </source>
</reference>
<dbReference type="Gene3D" id="3.40.190.290">
    <property type="match status" value="1"/>
</dbReference>
<dbReference type="InterPro" id="IPR005119">
    <property type="entry name" value="LysR_subst-bd"/>
</dbReference>
<protein>
    <submittedName>
        <fullName evidence="6">HTH-type transcriptional regulator CysB</fullName>
    </submittedName>
</protein>
<dbReference type="SUPFAM" id="SSF46785">
    <property type="entry name" value="Winged helix' DNA-binding domain"/>
    <property type="match status" value="1"/>
</dbReference>
<comment type="similarity">
    <text evidence="1">Belongs to the LysR transcriptional regulatory family.</text>
</comment>
<name>A0A518C984_9BACT</name>
<dbReference type="PANTHER" id="PTHR30419">
    <property type="entry name" value="HTH-TYPE TRANSCRIPTIONAL REGULATOR YBHD"/>
    <property type="match status" value="1"/>
</dbReference>